<keyword evidence="6" id="KW-1185">Reference proteome</keyword>
<dbReference type="Proteomes" id="UP001217089">
    <property type="component" value="Unassembled WGS sequence"/>
</dbReference>
<name>A0ABQ9EK62_TEGGR</name>
<evidence type="ECO:0000313" key="5">
    <source>
        <dbReference type="EMBL" id="KAJ8305646.1"/>
    </source>
</evidence>
<dbReference type="InterPro" id="IPR013272">
    <property type="entry name" value="Vps72/YL1_C"/>
</dbReference>
<dbReference type="EMBL" id="JARBDR010000813">
    <property type="protein sequence ID" value="KAJ8305646.1"/>
    <property type="molecule type" value="Genomic_DNA"/>
</dbReference>
<evidence type="ECO:0000313" key="6">
    <source>
        <dbReference type="Proteomes" id="UP001217089"/>
    </source>
</evidence>
<dbReference type="SMART" id="SM00993">
    <property type="entry name" value="YL1_C"/>
    <property type="match status" value="1"/>
</dbReference>
<dbReference type="InterPro" id="IPR046757">
    <property type="entry name" value="YL1_N"/>
</dbReference>
<evidence type="ECO:0000259" key="4">
    <source>
        <dbReference type="SMART" id="SM00993"/>
    </source>
</evidence>
<protein>
    <recommendedName>
        <fullName evidence="2">Vacuolar protein sorting-associated protein 72 homolog</fullName>
    </recommendedName>
</protein>
<dbReference type="Pfam" id="PF05764">
    <property type="entry name" value="YL1"/>
    <property type="match status" value="1"/>
</dbReference>
<feature type="region of interest" description="Disordered" evidence="3">
    <location>
        <begin position="1"/>
        <end position="139"/>
    </location>
</feature>
<accession>A0ABQ9EK62</accession>
<organism evidence="5 6">
    <name type="scientific">Tegillarca granosa</name>
    <name type="common">Malaysian cockle</name>
    <name type="synonym">Anadara granosa</name>
    <dbReference type="NCBI Taxonomy" id="220873"/>
    <lineage>
        <taxon>Eukaryota</taxon>
        <taxon>Metazoa</taxon>
        <taxon>Spiralia</taxon>
        <taxon>Lophotrochozoa</taxon>
        <taxon>Mollusca</taxon>
        <taxon>Bivalvia</taxon>
        <taxon>Autobranchia</taxon>
        <taxon>Pteriomorphia</taxon>
        <taxon>Arcoida</taxon>
        <taxon>Arcoidea</taxon>
        <taxon>Arcidae</taxon>
        <taxon>Tegillarca</taxon>
    </lineage>
</organism>
<feature type="compositionally biased region" description="Acidic residues" evidence="3">
    <location>
        <begin position="45"/>
        <end position="63"/>
    </location>
</feature>
<reference evidence="5 6" key="1">
    <citation type="submission" date="2022-12" db="EMBL/GenBank/DDBJ databases">
        <title>Chromosome-level genome of Tegillarca granosa.</title>
        <authorList>
            <person name="Kim J."/>
        </authorList>
    </citation>
    <scope>NUCLEOTIDE SEQUENCE [LARGE SCALE GENOMIC DNA]</scope>
    <source>
        <strain evidence="5">Teg-2019</strain>
        <tissue evidence="5">Adductor muscle</tissue>
    </source>
</reference>
<feature type="region of interest" description="Disordered" evidence="3">
    <location>
        <begin position="291"/>
        <end position="315"/>
    </location>
</feature>
<proteinExistence type="inferred from homology"/>
<sequence length="315" mass="36956">MSELNRNMAAGREKRNNAGNKMAHLLEAEDEDDFYKTTYGGFTETDSDISIDENDEVKSDDDDEPKRKRRVVTKAYKEPAKKPQEKDKKPKEKKSPKAKTSTSTIQIYHSPSEKKSLRRTTSDKSKAREEREKQREAQAQMLKEMAKQKKVAEVRRLTQEELLREAKITEQQNLASLENYRRLELEKKKNRIQKQVHRGSIIRYHSLTMPLIEELPPEPEINVDGDRTFITFTDDRTFKDYFPQKKLKPTIKQYCPVTKLPAKYYDPITNTPYATIQAFRFIREAYARQLQEENSSEQKRKSKMPDNVQEVSVKS</sequence>
<gene>
    <name evidence="5" type="ORF">KUTeg_016191</name>
</gene>
<dbReference type="PANTHER" id="PTHR13275">
    <property type="entry name" value="YL-1 PROTEIN TRANSCRIPTION FACTOR-LIKE 1"/>
    <property type="match status" value="1"/>
</dbReference>
<evidence type="ECO:0000256" key="3">
    <source>
        <dbReference type="SAM" id="MobiDB-lite"/>
    </source>
</evidence>
<dbReference type="PANTHER" id="PTHR13275:SF4">
    <property type="entry name" value="VACUOLAR PROTEIN SORTING-ASSOCIATED PROTEIN 72 HOMOLOG"/>
    <property type="match status" value="1"/>
</dbReference>
<evidence type="ECO:0000256" key="1">
    <source>
        <dbReference type="ARBA" id="ARBA00006832"/>
    </source>
</evidence>
<dbReference type="Pfam" id="PF08265">
    <property type="entry name" value="YL1_C"/>
    <property type="match status" value="1"/>
</dbReference>
<comment type="similarity">
    <text evidence="1">Belongs to the VPS72/YL1 family.</text>
</comment>
<comment type="caution">
    <text evidence="5">The sequence shown here is derived from an EMBL/GenBank/DDBJ whole genome shotgun (WGS) entry which is preliminary data.</text>
</comment>
<feature type="compositionally biased region" description="Basic and acidic residues" evidence="3">
    <location>
        <begin position="75"/>
        <end position="95"/>
    </location>
</feature>
<feature type="compositionally biased region" description="Basic and acidic residues" evidence="3">
    <location>
        <begin position="111"/>
        <end position="136"/>
    </location>
</feature>
<evidence type="ECO:0000256" key="2">
    <source>
        <dbReference type="ARBA" id="ARBA00020000"/>
    </source>
</evidence>
<feature type="domain" description="Vps72/YL1 C-terminal" evidence="4">
    <location>
        <begin position="253"/>
        <end position="282"/>
    </location>
</feature>